<dbReference type="Proteomes" id="UP000283269">
    <property type="component" value="Unassembled WGS sequence"/>
</dbReference>
<evidence type="ECO:0000313" key="1">
    <source>
        <dbReference type="EMBL" id="PPQ92300.1"/>
    </source>
</evidence>
<dbReference type="Gene3D" id="2.130.10.10">
    <property type="entry name" value="YVTN repeat-like/Quinoprotein amine dehydrogenase"/>
    <property type="match status" value="1"/>
</dbReference>
<feature type="non-terminal residue" evidence="1">
    <location>
        <position position="1"/>
    </location>
</feature>
<evidence type="ECO:0008006" key="3">
    <source>
        <dbReference type="Google" id="ProtNLM"/>
    </source>
</evidence>
<dbReference type="InterPro" id="IPR036322">
    <property type="entry name" value="WD40_repeat_dom_sf"/>
</dbReference>
<keyword evidence="2" id="KW-1185">Reference proteome</keyword>
<comment type="caution">
    <text evidence="1">The sequence shown here is derived from an EMBL/GenBank/DDBJ whole genome shotgun (WGS) entry which is preliminary data.</text>
</comment>
<dbReference type="InterPro" id="IPR015943">
    <property type="entry name" value="WD40/YVTN_repeat-like_dom_sf"/>
</dbReference>
<proteinExistence type="predicted"/>
<dbReference type="SUPFAM" id="SSF50978">
    <property type="entry name" value="WD40 repeat-like"/>
    <property type="match status" value="1"/>
</dbReference>
<protein>
    <recommendedName>
        <fullName evidence="3">Anaphase-promoting complex subunit 4 WD40 domain-containing protein</fullName>
    </recommendedName>
</protein>
<accession>A0A409XNL4</accession>
<dbReference type="OrthoDB" id="3238562at2759"/>
<reference evidence="1 2" key="1">
    <citation type="journal article" date="2018" name="Evol. Lett.">
        <title>Horizontal gene cluster transfer increased hallucinogenic mushroom diversity.</title>
        <authorList>
            <person name="Reynolds H.T."/>
            <person name="Vijayakumar V."/>
            <person name="Gluck-Thaler E."/>
            <person name="Korotkin H.B."/>
            <person name="Matheny P.B."/>
            <person name="Slot J.C."/>
        </authorList>
    </citation>
    <scope>NUCLEOTIDE SEQUENCE [LARGE SCALE GENOMIC DNA]</scope>
    <source>
        <strain evidence="1 2">2631</strain>
    </source>
</reference>
<organism evidence="1 2">
    <name type="scientific">Psilocybe cyanescens</name>
    <dbReference type="NCBI Taxonomy" id="93625"/>
    <lineage>
        <taxon>Eukaryota</taxon>
        <taxon>Fungi</taxon>
        <taxon>Dikarya</taxon>
        <taxon>Basidiomycota</taxon>
        <taxon>Agaricomycotina</taxon>
        <taxon>Agaricomycetes</taxon>
        <taxon>Agaricomycetidae</taxon>
        <taxon>Agaricales</taxon>
        <taxon>Agaricineae</taxon>
        <taxon>Strophariaceae</taxon>
        <taxon>Psilocybe</taxon>
    </lineage>
</organism>
<dbReference type="InParanoid" id="A0A409XNL4"/>
<sequence length="270" mass="29454">DSDKVFVWNTETFRTEQVLENKGWGQVTCLAWAYAESPAREAITVLCVGSVVGSLSIFIMDSRSVKPFAERGTMTQLFTPNDTVENVAFDKINGRLVASSHSGAVKMYHIEAAAGLVRFIWEAPSNRPGIPTSVIFYGARSQNLLSFGLEDGVARCQDAANGDILWSNELASGIGSVALLSDQTAVIVNNLNNSNFDVYQPPDMSPVQSLAIGDSTTTLRYFIKQCKFIEGSKLSICGSHTNKVYIFDVANNYVLQTLTSSDKGWFIPSP</sequence>
<dbReference type="EMBL" id="NHYD01001064">
    <property type="protein sequence ID" value="PPQ92300.1"/>
    <property type="molecule type" value="Genomic_DNA"/>
</dbReference>
<name>A0A409XNL4_PSICY</name>
<evidence type="ECO:0000313" key="2">
    <source>
        <dbReference type="Proteomes" id="UP000283269"/>
    </source>
</evidence>
<dbReference type="AlphaFoldDB" id="A0A409XNL4"/>
<gene>
    <name evidence="1" type="ORF">CVT25_008499</name>
</gene>